<evidence type="ECO:0000313" key="1">
    <source>
        <dbReference type="EMBL" id="BBL02826.1"/>
    </source>
</evidence>
<dbReference type="Proteomes" id="UP000318946">
    <property type="component" value="Chromosome"/>
</dbReference>
<sequence>MIRRQEAFMDALCRYITCSAVHVSKSTDSTRDREKIITNNSIKTCRFQILSDTMDEEKETVTISIGRGTLINYKFISSSLKTDKETQTDIVLIVTYEEDSERNKTRSQHEYRNHYIEQEDASGHILKSSNEFKYECVNVGTYE</sequence>
<organism evidence="1 2">
    <name type="scientific">Alistipes communis</name>
    <dbReference type="NCBI Taxonomy" id="2585118"/>
    <lineage>
        <taxon>Bacteria</taxon>
        <taxon>Pseudomonadati</taxon>
        <taxon>Bacteroidota</taxon>
        <taxon>Bacteroidia</taxon>
        <taxon>Bacteroidales</taxon>
        <taxon>Rikenellaceae</taxon>
        <taxon>Alistipes</taxon>
    </lineage>
</organism>
<accession>A0A4Y1WRQ7</accession>
<keyword evidence="2" id="KW-1185">Reference proteome</keyword>
<name>A0A4Y1WRQ7_9BACT</name>
<evidence type="ECO:0000313" key="2">
    <source>
        <dbReference type="Proteomes" id="UP000318946"/>
    </source>
</evidence>
<gene>
    <name evidence="1" type="ORF">A5CBH24_01390</name>
</gene>
<proteinExistence type="predicted"/>
<dbReference type="EMBL" id="AP019735">
    <property type="protein sequence ID" value="BBL02826.1"/>
    <property type="molecule type" value="Genomic_DNA"/>
</dbReference>
<dbReference type="KEGG" id="acou:A5CBH24_01390"/>
<dbReference type="AlphaFoldDB" id="A0A4Y1WRQ7"/>
<protein>
    <submittedName>
        <fullName evidence="1">Uncharacterized protein</fullName>
    </submittedName>
</protein>
<reference evidence="2" key="1">
    <citation type="submission" date="2019-06" db="EMBL/GenBank/DDBJ databases">
        <title>Alistipes onderdonkii subsp. vulgaris subsp. nov., Alistipes dispar sp. nov. and Alistipes communis sp. nov., isolated from human faeces, and creation of Alistipes onderdonkii subsp. onderdonkii subsp. nov.</title>
        <authorList>
            <person name="Sakamoto M."/>
            <person name="Ikeyama N."/>
            <person name="Ogata Y."/>
            <person name="Suda W."/>
            <person name="Iino T."/>
            <person name="Hattori M."/>
            <person name="Ohkuma M."/>
        </authorList>
    </citation>
    <scope>NUCLEOTIDE SEQUENCE [LARGE SCALE GENOMIC DNA]</scope>
    <source>
        <strain evidence="2">5CBH24</strain>
    </source>
</reference>